<organism evidence="1 2">
    <name type="scientific">Cichorium intybus</name>
    <name type="common">Chicory</name>
    <dbReference type="NCBI Taxonomy" id="13427"/>
    <lineage>
        <taxon>Eukaryota</taxon>
        <taxon>Viridiplantae</taxon>
        <taxon>Streptophyta</taxon>
        <taxon>Embryophyta</taxon>
        <taxon>Tracheophyta</taxon>
        <taxon>Spermatophyta</taxon>
        <taxon>Magnoliopsida</taxon>
        <taxon>eudicotyledons</taxon>
        <taxon>Gunneridae</taxon>
        <taxon>Pentapetalae</taxon>
        <taxon>asterids</taxon>
        <taxon>campanulids</taxon>
        <taxon>Asterales</taxon>
        <taxon>Asteraceae</taxon>
        <taxon>Cichorioideae</taxon>
        <taxon>Cichorieae</taxon>
        <taxon>Cichoriinae</taxon>
        <taxon>Cichorium</taxon>
    </lineage>
</organism>
<dbReference type="EMBL" id="CM042014">
    <property type="protein sequence ID" value="KAI3722273.1"/>
    <property type="molecule type" value="Genomic_DNA"/>
</dbReference>
<protein>
    <submittedName>
        <fullName evidence="1">Uncharacterized protein</fullName>
    </submittedName>
</protein>
<gene>
    <name evidence="1" type="ORF">L2E82_33305</name>
</gene>
<comment type="caution">
    <text evidence="1">The sequence shown here is derived from an EMBL/GenBank/DDBJ whole genome shotgun (WGS) entry which is preliminary data.</text>
</comment>
<proteinExistence type="predicted"/>
<keyword evidence="2" id="KW-1185">Reference proteome</keyword>
<reference evidence="1 2" key="2">
    <citation type="journal article" date="2022" name="Mol. Ecol. Resour.">
        <title>The genomes of chicory, endive, great burdock and yacon provide insights into Asteraceae paleo-polyploidization history and plant inulin production.</title>
        <authorList>
            <person name="Fan W."/>
            <person name="Wang S."/>
            <person name="Wang H."/>
            <person name="Wang A."/>
            <person name="Jiang F."/>
            <person name="Liu H."/>
            <person name="Zhao H."/>
            <person name="Xu D."/>
            <person name="Zhang Y."/>
        </authorList>
    </citation>
    <scope>NUCLEOTIDE SEQUENCE [LARGE SCALE GENOMIC DNA]</scope>
    <source>
        <strain evidence="2">cv. Punajuju</strain>
        <tissue evidence="1">Leaves</tissue>
    </source>
</reference>
<dbReference type="Proteomes" id="UP001055811">
    <property type="component" value="Linkage Group LG06"/>
</dbReference>
<accession>A0ACB9BK18</accession>
<reference evidence="2" key="1">
    <citation type="journal article" date="2022" name="Mol. Ecol. Resour.">
        <title>The genomes of chicory, endive, great burdock and yacon provide insights into Asteraceae palaeo-polyploidization history and plant inulin production.</title>
        <authorList>
            <person name="Fan W."/>
            <person name="Wang S."/>
            <person name="Wang H."/>
            <person name="Wang A."/>
            <person name="Jiang F."/>
            <person name="Liu H."/>
            <person name="Zhao H."/>
            <person name="Xu D."/>
            <person name="Zhang Y."/>
        </authorList>
    </citation>
    <scope>NUCLEOTIDE SEQUENCE [LARGE SCALE GENOMIC DNA]</scope>
    <source>
        <strain evidence="2">cv. Punajuju</strain>
    </source>
</reference>
<evidence type="ECO:0000313" key="2">
    <source>
        <dbReference type="Proteomes" id="UP001055811"/>
    </source>
</evidence>
<evidence type="ECO:0000313" key="1">
    <source>
        <dbReference type="EMBL" id="KAI3722273.1"/>
    </source>
</evidence>
<name>A0ACB9BK18_CICIN</name>
<sequence>MATKRETSKEEIEGEVEKKRARMEDRLSNLPRDLQLHILSSLDSRINCPFLGPRSGAFKNLKILHLEGAIITDIDPFSGFLVLEKLTLVDCGISPSGKTLSVHALNLSELTIRCNPGYKCCELTAPKLKFFEYRGYVFPQLRIHEDLSVLETMVIGDNGVCDHSIQEKRTFDDLLSLFCAFPNAKSLKLFSRIVHVLSLFQHE</sequence>